<organism evidence="2 3">
    <name type="scientific">Perspicuibacillus lycopersici</name>
    <dbReference type="NCBI Taxonomy" id="1325689"/>
    <lineage>
        <taxon>Bacteria</taxon>
        <taxon>Bacillati</taxon>
        <taxon>Bacillota</taxon>
        <taxon>Bacilli</taxon>
        <taxon>Bacillales</taxon>
        <taxon>Bacillaceae</taxon>
        <taxon>Perspicuibacillus</taxon>
    </lineage>
</organism>
<name>A0AAE3ITS0_9BACI</name>
<dbReference type="InterPro" id="IPR010838">
    <property type="entry name" value="DUF1444"/>
</dbReference>
<protein>
    <recommendedName>
        <fullName evidence="1">UPF0354 protein OEV98_11785</fullName>
    </recommendedName>
</protein>
<reference evidence="2" key="1">
    <citation type="submission" date="2022-10" db="EMBL/GenBank/DDBJ databases">
        <title>Description of Fervidibacillus gen. nov. in the family Fervidibacillaceae fam. nov. with two species, Fervidibacillus albus sp. nov., and Fervidibacillus halotolerans sp. nov., isolated from tidal flat sediments.</title>
        <authorList>
            <person name="Kwon K.K."/>
            <person name="Yang S.-H."/>
        </authorList>
    </citation>
    <scope>NUCLEOTIDE SEQUENCE</scope>
    <source>
        <strain evidence="2">JCM 19140</strain>
    </source>
</reference>
<dbReference type="Proteomes" id="UP001209318">
    <property type="component" value="Unassembled WGS sequence"/>
</dbReference>
<dbReference type="NCBIfam" id="NF010189">
    <property type="entry name" value="PRK13668.1"/>
    <property type="match status" value="1"/>
</dbReference>
<evidence type="ECO:0000313" key="3">
    <source>
        <dbReference type="Proteomes" id="UP001209318"/>
    </source>
</evidence>
<accession>A0AAE3ITS0</accession>
<dbReference type="RefSeq" id="WP_263073481.1">
    <property type="nucleotide sequence ID" value="NZ_JAOUSF010000003.1"/>
</dbReference>
<evidence type="ECO:0000256" key="1">
    <source>
        <dbReference type="HAMAP-Rule" id="MF_01548"/>
    </source>
</evidence>
<dbReference type="PIRSF" id="PIRSF012562">
    <property type="entry name" value="UCP012562"/>
    <property type="match status" value="1"/>
</dbReference>
<comment type="similarity">
    <text evidence="1">Belongs to the UPF0354 family.</text>
</comment>
<gene>
    <name evidence="2" type="ORF">OEV98_11785</name>
</gene>
<dbReference type="AlphaFoldDB" id="A0AAE3ITS0"/>
<dbReference type="Pfam" id="PF07285">
    <property type="entry name" value="DUF1444"/>
    <property type="match status" value="1"/>
</dbReference>
<comment type="caution">
    <text evidence="2">The sequence shown here is derived from an EMBL/GenBank/DDBJ whole genome shotgun (WGS) entry which is preliminary data.</text>
</comment>
<dbReference type="EMBL" id="JAOUSF010000003">
    <property type="protein sequence ID" value="MCU9614242.1"/>
    <property type="molecule type" value="Genomic_DNA"/>
</dbReference>
<sequence>MKMTVTKLRKLLEERLEQDDRNLVFDREKESLRIEDKQSKKGLTVSLPPVIAKWENQKDAAIEEVIYYVEEALKAMNGTQTLAGKENKIFPVIRSTSFPKKTEAGGKLLIDEHTAETRIYYAVDLGNTFRLIDEKMLEKEKWDAQEIREMARFNVRSLPCPLKKDTVSENDFYFLNTNDGYDASRILNESFLNEMKEKVEGTLAISIPHQDVLIFADVKNQTGYDILAQMSMSFFTNGHVPITSLSFYYENGKLEPIFILAKNRPSRKE</sequence>
<evidence type="ECO:0000313" key="2">
    <source>
        <dbReference type="EMBL" id="MCU9614242.1"/>
    </source>
</evidence>
<keyword evidence="3" id="KW-1185">Reference proteome</keyword>
<dbReference type="HAMAP" id="MF_01548">
    <property type="entry name" value="UPF0354"/>
    <property type="match status" value="1"/>
</dbReference>
<proteinExistence type="inferred from homology"/>